<dbReference type="AlphaFoldDB" id="A0A1D7TZ77"/>
<accession>A0A1D7TZ77</accession>
<dbReference type="EMBL" id="CP017147">
    <property type="protein sequence ID" value="AOO80423.1"/>
    <property type="molecule type" value="Genomic_DNA"/>
</dbReference>
<dbReference type="RefSeq" id="WP_069689643.1">
    <property type="nucleotide sequence ID" value="NZ_CP017147.1"/>
</dbReference>
<dbReference type="STRING" id="1526658.BHK69_08070"/>
<proteinExistence type="predicted"/>
<name>A0A1D7TZ77_9HYPH</name>
<organism evidence="1 2">
    <name type="scientific">Bosea vaviloviae</name>
    <dbReference type="NCBI Taxonomy" id="1526658"/>
    <lineage>
        <taxon>Bacteria</taxon>
        <taxon>Pseudomonadati</taxon>
        <taxon>Pseudomonadota</taxon>
        <taxon>Alphaproteobacteria</taxon>
        <taxon>Hyphomicrobiales</taxon>
        <taxon>Boseaceae</taxon>
        <taxon>Bosea</taxon>
    </lineage>
</organism>
<sequence length="268" mass="28275">MLVANARMYAVNAGVRAAWAKLFALVSQKAGVPLAVIEHAAPAPLEALWRRQDLGLAFICGFPFASGGFPVQPIAAPIPANPLASGKPLYASDLIVRANGPLRTLQDTFGGRIGWTARHSQSGFQALRGHLLPYVKSGAPLYRESLGELMTPRRVIEAVLNDRIDIGPLDSYFHDVLKRHEPETAARLRVVATTQATPMPLLAASSGIDPAIIAALRGTLLALGAASAAKSVLVELCLTGFAAVEPDDYRPLLAQAAALDESGYGEPG</sequence>
<dbReference type="OrthoDB" id="6628089at2"/>
<reference evidence="1 2" key="1">
    <citation type="journal article" date="2015" name="Antonie Van Leeuwenhoek">
        <title>Bosea vaviloviae sp. nov., a new species of slow-growing rhizobia isolated from nodules of the relict species Vavilovia formosa (Stev.) Fed.</title>
        <authorList>
            <person name="Safronova V.I."/>
            <person name="Kuznetsova I.G."/>
            <person name="Sazanova A.L."/>
            <person name="Kimeklis A.K."/>
            <person name="Belimov A.A."/>
            <person name="Andronov E.E."/>
            <person name="Pinaev A.G."/>
            <person name="Chizhevskaya E.P."/>
            <person name="Pukhaev A.R."/>
            <person name="Popov K.P."/>
            <person name="Willems A."/>
            <person name="Tikhonovich I.A."/>
        </authorList>
    </citation>
    <scope>NUCLEOTIDE SEQUENCE [LARGE SCALE GENOMIC DNA]</scope>
    <source>
        <strain evidence="1 2">Vaf18</strain>
    </source>
</reference>
<dbReference type="PANTHER" id="PTHR35841">
    <property type="entry name" value="PHOSPHONATES-BINDING PERIPLASMIC PROTEIN"/>
    <property type="match status" value="1"/>
</dbReference>
<keyword evidence="2" id="KW-1185">Reference proteome</keyword>
<gene>
    <name evidence="1" type="ORF">BHK69_08070</name>
</gene>
<evidence type="ECO:0000313" key="1">
    <source>
        <dbReference type="EMBL" id="AOO80423.1"/>
    </source>
</evidence>
<dbReference type="SUPFAM" id="SSF53850">
    <property type="entry name" value="Periplasmic binding protein-like II"/>
    <property type="match status" value="1"/>
</dbReference>
<dbReference type="KEGG" id="bvv:BHK69_08070"/>
<protein>
    <recommendedName>
        <fullName evidence="3">Phosphate ABC transporter substrate-binding protein</fullName>
    </recommendedName>
</protein>
<dbReference type="Proteomes" id="UP000094969">
    <property type="component" value="Chromosome"/>
</dbReference>
<dbReference type="Pfam" id="PF12974">
    <property type="entry name" value="Phosphonate-bd"/>
    <property type="match status" value="1"/>
</dbReference>
<evidence type="ECO:0000313" key="2">
    <source>
        <dbReference type="Proteomes" id="UP000094969"/>
    </source>
</evidence>
<dbReference type="Gene3D" id="3.40.190.10">
    <property type="entry name" value="Periplasmic binding protein-like II"/>
    <property type="match status" value="2"/>
</dbReference>
<evidence type="ECO:0008006" key="3">
    <source>
        <dbReference type="Google" id="ProtNLM"/>
    </source>
</evidence>
<dbReference type="PANTHER" id="PTHR35841:SF1">
    <property type="entry name" value="PHOSPHONATES-BINDING PERIPLASMIC PROTEIN"/>
    <property type="match status" value="1"/>
</dbReference>